<keyword evidence="1" id="KW-0677">Repeat</keyword>
<organism evidence="2">
    <name type="scientific">Cyprideis torosa</name>
    <dbReference type="NCBI Taxonomy" id="163714"/>
    <lineage>
        <taxon>Eukaryota</taxon>
        <taxon>Metazoa</taxon>
        <taxon>Ecdysozoa</taxon>
        <taxon>Arthropoda</taxon>
        <taxon>Crustacea</taxon>
        <taxon>Oligostraca</taxon>
        <taxon>Ostracoda</taxon>
        <taxon>Podocopa</taxon>
        <taxon>Podocopida</taxon>
        <taxon>Cytherocopina</taxon>
        <taxon>Cytheroidea</taxon>
        <taxon>Cytherideidae</taxon>
        <taxon>Cyprideis</taxon>
    </lineage>
</organism>
<dbReference type="PANTHER" id="PTHR14234:SF19">
    <property type="entry name" value="RIM-BINDING PROTEIN, ISOFORM F"/>
    <property type="match status" value="1"/>
</dbReference>
<accession>A0A7R8ZSY1</accession>
<dbReference type="InterPro" id="IPR057884">
    <property type="entry name" value="FN3_RIM-BP1/2/3"/>
</dbReference>
<dbReference type="SMART" id="SM00060">
    <property type="entry name" value="FN3"/>
    <property type="match status" value="1"/>
</dbReference>
<dbReference type="SUPFAM" id="SSF49265">
    <property type="entry name" value="Fibronectin type III"/>
    <property type="match status" value="1"/>
</dbReference>
<dbReference type="GO" id="GO:0007274">
    <property type="term" value="P:neuromuscular synaptic transmission"/>
    <property type="evidence" value="ECO:0007669"/>
    <property type="project" value="TreeGrafter"/>
</dbReference>
<gene>
    <name evidence="2" type="ORF">CTOB1V02_LOCUS13139</name>
</gene>
<evidence type="ECO:0000256" key="1">
    <source>
        <dbReference type="ARBA" id="ARBA00022737"/>
    </source>
</evidence>
<reference evidence="2" key="1">
    <citation type="submission" date="2020-11" db="EMBL/GenBank/DDBJ databases">
        <authorList>
            <person name="Tran Van P."/>
        </authorList>
    </citation>
    <scope>NUCLEOTIDE SEQUENCE</scope>
</reference>
<protein>
    <submittedName>
        <fullName evidence="2">Uncharacterized protein</fullName>
    </submittedName>
</protein>
<dbReference type="PANTHER" id="PTHR14234">
    <property type="entry name" value="RIM BINDING PROTEIN-RELATED"/>
    <property type="match status" value="1"/>
</dbReference>
<dbReference type="Pfam" id="PF25523">
    <property type="entry name" value="Ig_RIMBP2"/>
    <property type="match status" value="1"/>
</dbReference>
<dbReference type="OrthoDB" id="4158657at2759"/>
<evidence type="ECO:0000313" key="2">
    <source>
        <dbReference type="EMBL" id="CAD7235324.1"/>
    </source>
</evidence>
<dbReference type="Gene3D" id="2.60.40.10">
    <property type="entry name" value="Immunoglobulins"/>
    <property type="match status" value="1"/>
</dbReference>
<proteinExistence type="predicted"/>
<dbReference type="InterPro" id="IPR013783">
    <property type="entry name" value="Ig-like_fold"/>
</dbReference>
<dbReference type="AlphaFoldDB" id="A0A7R8ZSY1"/>
<dbReference type="EMBL" id="OB672202">
    <property type="protein sequence ID" value="CAD7235324.1"/>
    <property type="molecule type" value="Genomic_DNA"/>
</dbReference>
<dbReference type="FunFam" id="2.60.40.10:FF:000072">
    <property type="entry name" value="RIMS-binding protein 2 isoform X1"/>
    <property type="match status" value="1"/>
</dbReference>
<dbReference type="GO" id="GO:0045202">
    <property type="term" value="C:synapse"/>
    <property type="evidence" value="ECO:0007669"/>
    <property type="project" value="GOC"/>
</dbReference>
<feature type="non-terminal residue" evidence="2">
    <location>
        <position position="1"/>
    </location>
</feature>
<dbReference type="InterPro" id="IPR003961">
    <property type="entry name" value="FN3_dom"/>
</dbReference>
<dbReference type="InterPro" id="IPR036116">
    <property type="entry name" value="FN3_sf"/>
</dbReference>
<sequence>TSFPGLPDPPVDVQVEPGPQDQTLLVTWLPVTINNSGTSNGAPVLGYAVYADGKKVTDVDSPTADHALLDLTHLGGFTPRTITVRTKSRDGQSADSMPGIVRNNMDPEQQQRMTQHNTIGPKPVLSDIEEEEEASGVPAAASHGAPKRSAASQQSSDPLMDEIQETCRRAASVGDMAPSASLPHRPPRKYPSTSALSRRNTHRGESYSDEYFSDKEFYGHDQHTAPIPQIGEFLR</sequence>
<dbReference type="PROSITE" id="PS50853">
    <property type="entry name" value="FN3"/>
    <property type="match status" value="1"/>
</dbReference>
<dbReference type="InterPro" id="IPR040325">
    <property type="entry name" value="RIMBP1/2/3"/>
</dbReference>
<name>A0A7R8ZSY1_9CRUS</name>